<evidence type="ECO:0000259" key="2">
    <source>
        <dbReference type="Pfam" id="PF11258"/>
    </source>
</evidence>
<feature type="transmembrane region" description="Helical" evidence="1">
    <location>
        <begin position="21"/>
        <end position="40"/>
    </location>
</feature>
<evidence type="ECO:0008006" key="6">
    <source>
        <dbReference type="Google" id="ProtNLM"/>
    </source>
</evidence>
<dbReference type="Pfam" id="PF17479">
    <property type="entry name" value="DUF3048_C"/>
    <property type="match status" value="1"/>
</dbReference>
<evidence type="ECO:0000313" key="4">
    <source>
        <dbReference type="EMBL" id="PIP60611.1"/>
    </source>
</evidence>
<dbReference type="SUPFAM" id="SSF159774">
    <property type="entry name" value="YerB-like"/>
    <property type="match status" value="1"/>
</dbReference>
<keyword evidence="1" id="KW-0472">Membrane</keyword>
<evidence type="ECO:0000259" key="3">
    <source>
        <dbReference type="Pfam" id="PF17479"/>
    </source>
</evidence>
<gene>
    <name evidence="4" type="ORF">COX00_02270</name>
</gene>
<dbReference type="InterPro" id="IPR035328">
    <property type="entry name" value="DUF3048_C"/>
</dbReference>
<feature type="domain" description="DUF3048" evidence="2">
    <location>
        <begin position="79"/>
        <end position="214"/>
    </location>
</feature>
<dbReference type="AlphaFoldDB" id="A0A2H0BSJ2"/>
<evidence type="ECO:0000256" key="1">
    <source>
        <dbReference type="SAM" id="Phobius"/>
    </source>
</evidence>
<proteinExistence type="predicted"/>
<evidence type="ECO:0000313" key="5">
    <source>
        <dbReference type="Proteomes" id="UP000231581"/>
    </source>
</evidence>
<dbReference type="Pfam" id="PF11258">
    <property type="entry name" value="DUF3048"/>
    <property type="match status" value="1"/>
</dbReference>
<keyword evidence="1" id="KW-0812">Transmembrane</keyword>
<dbReference type="InterPro" id="IPR021416">
    <property type="entry name" value="DUF3048_N"/>
</dbReference>
<feature type="domain" description="DUF3048" evidence="3">
    <location>
        <begin position="247"/>
        <end position="349"/>
    </location>
</feature>
<reference evidence="4 5" key="1">
    <citation type="submission" date="2017-09" db="EMBL/GenBank/DDBJ databases">
        <title>Depth-based differentiation of microbial function through sediment-hosted aquifers and enrichment of novel symbionts in the deep terrestrial subsurface.</title>
        <authorList>
            <person name="Probst A.J."/>
            <person name="Ladd B."/>
            <person name="Jarett J.K."/>
            <person name="Geller-Mcgrath D.E."/>
            <person name="Sieber C.M."/>
            <person name="Emerson J.B."/>
            <person name="Anantharaman K."/>
            <person name="Thomas B.C."/>
            <person name="Malmstrom R."/>
            <person name="Stieglmeier M."/>
            <person name="Klingl A."/>
            <person name="Woyke T."/>
            <person name="Ryan C.M."/>
            <person name="Banfield J.F."/>
        </authorList>
    </citation>
    <scope>NUCLEOTIDE SEQUENCE [LARGE SCALE GENOMIC DNA]</scope>
    <source>
        <strain evidence="4">CG22_combo_CG10-13_8_21_14_all_47_17</strain>
    </source>
</reference>
<dbReference type="Proteomes" id="UP000231581">
    <property type="component" value="Unassembled WGS sequence"/>
</dbReference>
<dbReference type="EMBL" id="PCSZ01000047">
    <property type="protein sequence ID" value="PIP60611.1"/>
    <property type="molecule type" value="Genomic_DNA"/>
</dbReference>
<protein>
    <recommendedName>
        <fullName evidence="6">DUF3048 domain-containing protein</fullName>
    </recommendedName>
</protein>
<name>A0A2H0BSJ2_9BACT</name>
<dbReference type="Gene3D" id="3.50.90.10">
    <property type="entry name" value="YerB-like"/>
    <property type="match status" value="1"/>
</dbReference>
<sequence>MDIKLKLDTFLKTAKRFRTPIVSGAAFVLIISLILGVLVISGKTRKDQQVAVAAEEAPVSSVVADTHDVRRLDGLLVEPGMDALAPYGVMIENHPDARPLSGLSQARVVVEAPVEGGITRFIAFFDPGASISKIGPVRSARPYYVEWADGWNAPYFHVGGSPEALALIPSVSDFTDVNQFAYGKYFWRDHNRYAPHNVYTSSELMASVVEKKGATSTTMPIAWHFQDAATTTGRGDVNHVSILYGGSFNVAWNYDQELGVYDRSQSGRLQKDADGTQVEAENIIVIKTDAEVVDSYGRLHLRTTGSGEAIAYRDGSRFVIRWTRSPWEPMRFETTSGAEYLLSRGRTWVEVTTDDAIFSQAK</sequence>
<accession>A0A2H0BSJ2</accession>
<dbReference type="InterPro" id="IPR023158">
    <property type="entry name" value="YerB-like_sf"/>
</dbReference>
<organism evidence="4 5">
    <name type="scientific">Candidatus Uhrbacteria bacterium CG22_combo_CG10-13_8_21_14_all_47_17</name>
    <dbReference type="NCBI Taxonomy" id="1975041"/>
    <lineage>
        <taxon>Bacteria</taxon>
        <taxon>Candidatus Uhriibacteriota</taxon>
    </lineage>
</organism>
<comment type="caution">
    <text evidence="4">The sequence shown here is derived from an EMBL/GenBank/DDBJ whole genome shotgun (WGS) entry which is preliminary data.</text>
</comment>
<keyword evidence="1" id="KW-1133">Transmembrane helix</keyword>